<keyword evidence="4 7" id="KW-0812">Transmembrane</keyword>
<evidence type="ECO:0000256" key="2">
    <source>
        <dbReference type="ARBA" id="ARBA00004127"/>
    </source>
</evidence>
<keyword evidence="5 7" id="KW-1133">Transmembrane helix</keyword>
<evidence type="ECO:0000313" key="9">
    <source>
        <dbReference type="Proteomes" id="UP000027138"/>
    </source>
</evidence>
<sequence length="112" mass="12333">MMALWLFLYFLRDDPLVVFDIVIYDKAVMVFLLMVTITMLFLTDVTDNIIVALFIGVVVILVHGTFRKTEDLMFMEDEEGFGSPGVLRAAGGANMAATVPLKNAASSSFSDS</sequence>
<dbReference type="GO" id="GO:0005783">
    <property type="term" value="C:endoplasmic reticulum"/>
    <property type="evidence" value="ECO:0007669"/>
    <property type="project" value="UniProtKB-ARBA"/>
</dbReference>
<dbReference type="PANTHER" id="PTHR19317">
    <property type="entry name" value="PRENYLATED RAB ACCEPTOR 1-RELATED"/>
    <property type="match status" value="1"/>
</dbReference>
<evidence type="ECO:0000256" key="7">
    <source>
        <dbReference type="RuleBase" id="RU363107"/>
    </source>
</evidence>
<comment type="function">
    <text evidence="1 7">May be involved in both secretory and endocytic intracellular trafficking in the endosomal/prevacuolar compartments.</text>
</comment>
<evidence type="ECO:0000313" key="8">
    <source>
        <dbReference type="EMBL" id="KDP33822.1"/>
    </source>
</evidence>
<evidence type="ECO:0000256" key="6">
    <source>
        <dbReference type="ARBA" id="ARBA00023136"/>
    </source>
</evidence>
<keyword evidence="6 7" id="KW-0472">Membrane</keyword>
<dbReference type="GO" id="GO:0016020">
    <property type="term" value="C:membrane"/>
    <property type="evidence" value="ECO:0007669"/>
    <property type="project" value="UniProtKB-SubCell"/>
</dbReference>
<dbReference type="PANTHER" id="PTHR19317:SF76">
    <property type="entry name" value="PRA1 FAMILY PROTEIN C"/>
    <property type="match status" value="1"/>
</dbReference>
<dbReference type="Proteomes" id="UP000027138">
    <property type="component" value="Unassembled WGS sequence"/>
</dbReference>
<dbReference type="STRING" id="180498.A0A067KCG9"/>
<dbReference type="AlphaFoldDB" id="A0A067KCG9"/>
<comment type="similarity">
    <text evidence="3 7">Belongs to the PRA1 family.</text>
</comment>
<feature type="transmembrane region" description="Helical" evidence="7">
    <location>
        <begin position="21"/>
        <end position="42"/>
    </location>
</feature>
<dbReference type="OrthoDB" id="63113at2759"/>
<organism evidence="8 9">
    <name type="scientific">Jatropha curcas</name>
    <name type="common">Barbados nut</name>
    <dbReference type="NCBI Taxonomy" id="180498"/>
    <lineage>
        <taxon>Eukaryota</taxon>
        <taxon>Viridiplantae</taxon>
        <taxon>Streptophyta</taxon>
        <taxon>Embryophyta</taxon>
        <taxon>Tracheophyta</taxon>
        <taxon>Spermatophyta</taxon>
        <taxon>Magnoliopsida</taxon>
        <taxon>eudicotyledons</taxon>
        <taxon>Gunneridae</taxon>
        <taxon>Pentapetalae</taxon>
        <taxon>rosids</taxon>
        <taxon>fabids</taxon>
        <taxon>Malpighiales</taxon>
        <taxon>Euphorbiaceae</taxon>
        <taxon>Crotonoideae</taxon>
        <taxon>Jatropheae</taxon>
        <taxon>Jatropha</taxon>
    </lineage>
</organism>
<keyword evidence="9" id="KW-1185">Reference proteome</keyword>
<name>A0A067KCG9_JATCU</name>
<evidence type="ECO:0000256" key="5">
    <source>
        <dbReference type="ARBA" id="ARBA00022989"/>
    </source>
</evidence>
<dbReference type="Pfam" id="PF03208">
    <property type="entry name" value="PRA1"/>
    <property type="match status" value="1"/>
</dbReference>
<dbReference type="GO" id="GO:0016192">
    <property type="term" value="P:vesicle-mediated transport"/>
    <property type="evidence" value="ECO:0007669"/>
    <property type="project" value="UniProtKB-ARBA"/>
</dbReference>
<dbReference type="InterPro" id="IPR004895">
    <property type="entry name" value="Prenylated_rab_accept_PRA1"/>
</dbReference>
<dbReference type="GO" id="GO:0005794">
    <property type="term" value="C:Golgi apparatus"/>
    <property type="evidence" value="ECO:0007669"/>
    <property type="project" value="TreeGrafter"/>
</dbReference>
<feature type="transmembrane region" description="Helical" evidence="7">
    <location>
        <begin position="48"/>
        <end position="66"/>
    </location>
</feature>
<keyword evidence="7" id="KW-0813">Transport</keyword>
<accession>A0A067KCG9</accession>
<reference evidence="8 9" key="1">
    <citation type="journal article" date="2014" name="PLoS ONE">
        <title>Global Analysis of Gene Expression Profiles in Physic Nut (Jatropha curcas L.) Seedlings Exposed to Salt Stress.</title>
        <authorList>
            <person name="Zhang L."/>
            <person name="Zhang C."/>
            <person name="Wu P."/>
            <person name="Chen Y."/>
            <person name="Li M."/>
            <person name="Jiang H."/>
            <person name="Wu G."/>
        </authorList>
    </citation>
    <scope>NUCLEOTIDE SEQUENCE [LARGE SCALE GENOMIC DNA]</scope>
    <source>
        <strain evidence="9">cv. GZQX0401</strain>
        <tissue evidence="8">Young leaves</tissue>
    </source>
</reference>
<comment type="subcellular location">
    <subcellularLocation>
        <location evidence="2">Endomembrane system</location>
        <topology evidence="2">Multi-pass membrane protein</topology>
    </subcellularLocation>
    <subcellularLocation>
        <location evidence="7">Membrane</location>
        <topology evidence="7">Multi-pass membrane protein</topology>
    </subcellularLocation>
</comment>
<evidence type="ECO:0000256" key="4">
    <source>
        <dbReference type="ARBA" id="ARBA00022692"/>
    </source>
</evidence>
<protein>
    <recommendedName>
        <fullName evidence="7">PRA1 family protein</fullName>
    </recommendedName>
</protein>
<gene>
    <name evidence="8" type="ORF">JCGZ_07393</name>
</gene>
<proteinExistence type="inferred from homology"/>
<evidence type="ECO:0000256" key="1">
    <source>
        <dbReference type="ARBA" id="ARBA00002501"/>
    </source>
</evidence>
<dbReference type="EMBL" id="KK914539">
    <property type="protein sequence ID" value="KDP33822.1"/>
    <property type="molecule type" value="Genomic_DNA"/>
</dbReference>
<evidence type="ECO:0000256" key="3">
    <source>
        <dbReference type="ARBA" id="ARBA00006483"/>
    </source>
</evidence>